<evidence type="ECO:0000259" key="2">
    <source>
        <dbReference type="Pfam" id="PF03009"/>
    </source>
</evidence>
<evidence type="ECO:0000313" key="4">
    <source>
        <dbReference type="EMBL" id="CAL5980779.1"/>
    </source>
</evidence>
<dbReference type="InterPro" id="IPR051578">
    <property type="entry name" value="GDPD"/>
</dbReference>
<dbReference type="Proteomes" id="UP001642409">
    <property type="component" value="Unassembled WGS sequence"/>
</dbReference>
<dbReference type="AlphaFoldDB" id="A0AA86NQD8"/>
<evidence type="ECO:0000313" key="5">
    <source>
        <dbReference type="Proteomes" id="UP001642409"/>
    </source>
</evidence>
<dbReference type="EMBL" id="CAXDID020000012">
    <property type="protein sequence ID" value="CAL5980779.1"/>
    <property type="molecule type" value="Genomic_DNA"/>
</dbReference>
<gene>
    <name evidence="3" type="ORF">HINF_LOCUS11076</name>
    <name evidence="4" type="ORF">HINF_LOCUS6343</name>
</gene>
<evidence type="ECO:0000313" key="3">
    <source>
        <dbReference type="EMBL" id="CAI9923431.1"/>
    </source>
</evidence>
<reference evidence="4 5" key="2">
    <citation type="submission" date="2024-07" db="EMBL/GenBank/DDBJ databases">
        <authorList>
            <person name="Akdeniz Z."/>
        </authorList>
    </citation>
    <scope>NUCLEOTIDE SEQUENCE [LARGE SCALE GENOMIC DNA]</scope>
</reference>
<dbReference type="EMBL" id="CATOUU010000279">
    <property type="protein sequence ID" value="CAI9923431.1"/>
    <property type="molecule type" value="Genomic_DNA"/>
</dbReference>
<dbReference type="GO" id="GO:0046475">
    <property type="term" value="P:glycerophospholipid catabolic process"/>
    <property type="evidence" value="ECO:0007669"/>
    <property type="project" value="TreeGrafter"/>
</dbReference>
<dbReference type="PANTHER" id="PTHR22958">
    <property type="entry name" value="GLYCEROPHOSPHORYL DIESTER PHOSPHODIESTERASE"/>
    <property type="match status" value="1"/>
</dbReference>
<evidence type="ECO:0000256" key="1">
    <source>
        <dbReference type="ARBA" id="ARBA00022801"/>
    </source>
</evidence>
<dbReference type="Gene3D" id="3.20.20.190">
    <property type="entry name" value="Phosphatidylinositol (PI) phosphodiesterase"/>
    <property type="match status" value="1"/>
</dbReference>
<protein>
    <submittedName>
        <fullName evidence="3">Glycerophosphoryl diester phosphodiesterase family protein</fullName>
    </submittedName>
    <submittedName>
        <fullName evidence="4">Glycerophosphoryl_diester phosphodiesterase family protein</fullName>
    </submittedName>
</protein>
<dbReference type="InterPro" id="IPR017946">
    <property type="entry name" value="PLC-like_Pdiesterase_TIM-brl"/>
</dbReference>
<proteinExistence type="predicted"/>
<dbReference type="PANTHER" id="PTHR22958:SF1">
    <property type="entry name" value="GLYCEROPHOSPHOCHOLINE PHOSPHODIESTERASE GPCPD1"/>
    <property type="match status" value="1"/>
</dbReference>
<accession>A0AA86NQD8</accession>
<comment type="caution">
    <text evidence="3">The sequence shown here is derived from an EMBL/GenBank/DDBJ whole genome shotgun (WGS) entry which is preliminary data.</text>
</comment>
<dbReference type="Pfam" id="PF03009">
    <property type="entry name" value="GDPD"/>
    <property type="match status" value="1"/>
</dbReference>
<keyword evidence="1" id="KW-0378">Hydrolase</keyword>
<name>A0AA86NQD8_9EUKA</name>
<feature type="domain" description="GP-PDE" evidence="2">
    <location>
        <begin position="15"/>
        <end position="172"/>
    </location>
</feature>
<dbReference type="GO" id="GO:0008081">
    <property type="term" value="F:phosphoric diester hydrolase activity"/>
    <property type="evidence" value="ECO:0007669"/>
    <property type="project" value="InterPro"/>
</dbReference>
<dbReference type="SUPFAM" id="SSF51695">
    <property type="entry name" value="PLC-like phosphodiesterases"/>
    <property type="match status" value="1"/>
</dbReference>
<reference evidence="3" key="1">
    <citation type="submission" date="2023-06" db="EMBL/GenBank/DDBJ databases">
        <authorList>
            <person name="Kurt Z."/>
        </authorList>
    </citation>
    <scope>NUCLEOTIDE SEQUENCE</scope>
</reference>
<dbReference type="InterPro" id="IPR030395">
    <property type="entry name" value="GP_PDE_dom"/>
</dbReference>
<keyword evidence="5" id="KW-1185">Reference proteome</keyword>
<sequence length="241" mass="27776">MICFYYFQTSQVPQSIQLSGQLLKVQHIGQVNETNEGLMINVEIKYNAACSESVGQRYFSRVQVIEQTLKCIQDNKQHPIYFSTFDPVCALILKYAQNKYPVFHLNCGMGIAGSHECVDMTQKICVHVKNGIDFAKRFGIQGIVTSLHVVFKMTELVKYAVTQGIEVFSWGTLPCAKVRFCVFLRQKRRKKTHYPCVFWAIVRRIQLFCVIGCVFFDQVFIQCVLNDALILRTYTLLEQEN</sequence>
<organism evidence="3">
    <name type="scientific">Hexamita inflata</name>
    <dbReference type="NCBI Taxonomy" id="28002"/>
    <lineage>
        <taxon>Eukaryota</taxon>
        <taxon>Metamonada</taxon>
        <taxon>Diplomonadida</taxon>
        <taxon>Hexamitidae</taxon>
        <taxon>Hexamitinae</taxon>
        <taxon>Hexamita</taxon>
    </lineage>
</organism>